<dbReference type="OrthoDB" id="2809944at2"/>
<evidence type="ECO:0000256" key="1">
    <source>
        <dbReference type="ARBA" id="ARBA00004141"/>
    </source>
</evidence>
<keyword evidence="2 5" id="KW-0812">Transmembrane</keyword>
<dbReference type="GO" id="GO:0016020">
    <property type="term" value="C:membrane"/>
    <property type="evidence" value="ECO:0007669"/>
    <property type="project" value="UniProtKB-SubCell"/>
</dbReference>
<evidence type="ECO:0000313" key="8">
    <source>
        <dbReference type="Proteomes" id="UP000324646"/>
    </source>
</evidence>
<evidence type="ECO:0000256" key="3">
    <source>
        <dbReference type="ARBA" id="ARBA00022989"/>
    </source>
</evidence>
<dbReference type="PANTHER" id="PTHR37422:SF13">
    <property type="entry name" value="LIPOPOLYSACCHARIDE BIOSYNTHESIS PROTEIN PA4999-RELATED"/>
    <property type="match status" value="1"/>
</dbReference>
<feature type="transmembrane region" description="Helical" evidence="5">
    <location>
        <begin position="7"/>
        <end position="26"/>
    </location>
</feature>
<keyword evidence="7" id="KW-0436">Ligase</keyword>
<evidence type="ECO:0000259" key="6">
    <source>
        <dbReference type="Pfam" id="PF04932"/>
    </source>
</evidence>
<keyword evidence="8" id="KW-1185">Reference proteome</keyword>
<accession>A0A5C0SEY1</accession>
<dbReference type="InterPro" id="IPR007016">
    <property type="entry name" value="O-antigen_ligase-rel_domated"/>
</dbReference>
<dbReference type="KEGG" id="crs:FQB35_13455"/>
<proteinExistence type="predicted"/>
<feature type="transmembrane region" description="Helical" evidence="5">
    <location>
        <begin position="175"/>
        <end position="191"/>
    </location>
</feature>
<feature type="transmembrane region" description="Helical" evidence="5">
    <location>
        <begin position="143"/>
        <end position="163"/>
    </location>
</feature>
<evidence type="ECO:0000256" key="2">
    <source>
        <dbReference type="ARBA" id="ARBA00022692"/>
    </source>
</evidence>
<dbReference type="PANTHER" id="PTHR37422">
    <property type="entry name" value="TEICHURONIC ACID BIOSYNTHESIS PROTEIN TUAE"/>
    <property type="match status" value="1"/>
</dbReference>
<dbReference type="InterPro" id="IPR051533">
    <property type="entry name" value="WaaL-like"/>
</dbReference>
<dbReference type="Proteomes" id="UP000324646">
    <property type="component" value="Chromosome"/>
</dbReference>
<evidence type="ECO:0000256" key="4">
    <source>
        <dbReference type="ARBA" id="ARBA00023136"/>
    </source>
</evidence>
<dbReference type="Pfam" id="PF04932">
    <property type="entry name" value="Wzy_C"/>
    <property type="match status" value="1"/>
</dbReference>
<feature type="transmembrane region" description="Helical" evidence="5">
    <location>
        <begin position="220"/>
        <end position="240"/>
    </location>
</feature>
<dbReference type="GO" id="GO:0016874">
    <property type="term" value="F:ligase activity"/>
    <property type="evidence" value="ECO:0007669"/>
    <property type="project" value="UniProtKB-KW"/>
</dbReference>
<organism evidence="7 8">
    <name type="scientific">Crassaminicella thermophila</name>
    <dbReference type="NCBI Taxonomy" id="2599308"/>
    <lineage>
        <taxon>Bacteria</taxon>
        <taxon>Bacillati</taxon>
        <taxon>Bacillota</taxon>
        <taxon>Clostridia</taxon>
        <taxon>Eubacteriales</taxon>
        <taxon>Clostridiaceae</taxon>
        <taxon>Crassaminicella</taxon>
    </lineage>
</organism>
<comment type="subcellular location">
    <subcellularLocation>
        <location evidence="1">Membrane</location>
        <topology evidence="1">Multi-pass membrane protein</topology>
    </subcellularLocation>
</comment>
<feature type="domain" description="O-antigen ligase-related" evidence="6">
    <location>
        <begin position="180"/>
        <end position="319"/>
    </location>
</feature>
<evidence type="ECO:0000313" key="7">
    <source>
        <dbReference type="EMBL" id="QEK13195.1"/>
    </source>
</evidence>
<keyword evidence="3 5" id="KW-1133">Transmembrane helix</keyword>
<feature type="transmembrane region" description="Helical" evidence="5">
    <location>
        <begin position="87"/>
        <end position="106"/>
    </location>
</feature>
<keyword evidence="4 5" id="KW-0472">Membrane</keyword>
<feature type="transmembrane region" description="Helical" evidence="5">
    <location>
        <begin position="63"/>
        <end position="81"/>
    </location>
</feature>
<feature type="transmembrane region" description="Helical" evidence="5">
    <location>
        <begin position="307"/>
        <end position="330"/>
    </location>
</feature>
<evidence type="ECO:0000256" key="5">
    <source>
        <dbReference type="SAM" id="Phobius"/>
    </source>
</evidence>
<reference evidence="7 8" key="1">
    <citation type="submission" date="2019-07" db="EMBL/GenBank/DDBJ databases">
        <title>Complete genome of Crassaminicella thermophila SY095.</title>
        <authorList>
            <person name="Li X."/>
        </authorList>
    </citation>
    <scope>NUCLEOTIDE SEQUENCE [LARGE SCALE GENOMIC DNA]</scope>
    <source>
        <strain evidence="7 8">SY095</strain>
    </source>
</reference>
<dbReference type="RefSeq" id="WP_148810367.1">
    <property type="nucleotide sequence ID" value="NZ_CP042243.1"/>
</dbReference>
<protein>
    <submittedName>
        <fullName evidence="7">O-antigen ligase family protein</fullName>
    </submittedName>
</protein>
<feature type="transmembrane region" description="Helical" evidence="5">
    <location>
        <begin position="359"/>
        <end position="377"/>
    </location>
</feature>
<name>A0A5C0SEY1_CRATE</name>
<feature type="transmembrane region" description="Helical" evidence="5">
    <location>
        <begin position="32"/>
        <end position="51"/>
    </location>
</feature>
<gene>
    <name evidence="7" type="ORF">FQB35_13455</name>
</gene>
<dbReference type="AlphaFoldDB" id="A0A5C0SEY1"/>
<sequence>MSKSSRYSSIFISLVLYISPLLGWTFNKSTNIYVRFALYLLLLGIFAINLLNKNTKYKLNNQILIPFYLYLLWTVLRINRLDVGLEQFVMLVGLFTLIIILGSVKWDKKDIDLIISSGMKILILLVICGFLSGFGLGKPMTGFFLNANLYGGILLSYMFFPIYKFEMEKNNLKKRVYFLLISIAAAAIVLSFSRASWVGLIIGLNIYIYMCFLEKRNKMIKLIIGFMILLILTILLLPYFSYLNNINLQRFSAVYLGKRLETGRIDIWFKLVNSLKENYWFGYGTGVEPSLIDGKGLSAHNLYIQVLFQQGVIGLFLLIFLFFSIIRILFKLRSDKFCKVTFVIFSGLLMRDFFEVSIIQNNIIISVFIWSLIGISNNEHRVNLENKVC</sequence>
<dbReference type="EMBL" id="CP042243">
    <property type="protein sequence ID" value="QEK13195.1"/>
    <property type="molecule type" value="Genomic_DNA"/>
</dbReference>
<feature type="transmembrane region" description="Helical" evidence="5">
    <location>
        <begin position="197"/>
        <end position="213"/>
    </location>
</feature>
<feature type="transmembrane region" description="Helical" evidence="5">
    <location>
        <begin position="118"/>
        <end position="137"/>
    </location>
</feature>